<evidence type="ECO:0000313" key="4">
    <source>
        <dbReference type="EMBL" id="MBD3107688.1"/>
    </source>
</evidence>
<evidence type="ECO:0000313" key="5">
    <source>
        <dbReference type="Proteomes" id="UP000602076"/>
    </source>
</evidence>
<dbReference type="RefSeq" id="WP_190997234.1">
    <property type="nucleotide sequence ID" value="NZ_JACXSI010000009.1"/>
</dbReference>
<dbReference type="AlphaFoldDB" id="A0A927CTR2"/>
<comment type="caution">
    <text evidence="4">The sequence shown here is derived from an EMBL/GenBank/DDBJ whole genome shotgun (WGS) entry which is preliminary data.</text>
</comment>
<evidence type="ECO:0000256" key="2">
    <source>
        <dbReference type="PIRSR" id="PIRSR620019-2"/>
    </source>
</evidence>
<name>A0A927CTR2_9BACI</name>
<evidence type="ECO:0000256" key="1">
    <source>
        <dbReference type="PIRSR" id="PIRSR620019-1"/>
    </source>
</evidence>
<dbReference type="Gene3D" id="3.40.50.20">
    <property type="match status" value="1"/>
</dbReference>
<dbReference type="SUPFAM" id="SSF51161">
    <property type="entry name" value="Trimeric LpxA-like enzymes"/>
    <property type="match status" value="1"/>
</dbReference>
<dbReference type="InterPro" id="IPR011004">
    <property type="entry name" value="Trimer_LpxA-like_sf"/>
</dbReference>
<dbReference type="PANTHER" id="PTHR43300:SF7">
    <property type="entry name" value="UDP-N-ACETYLBACILLOSAMINE N-ACETYLTRANSFERASE"/>
    <property type="match status" value="1"/>
</dbReference>
<dbReference type="Pfam" id="PF00132">
    <property type="entry name" value="Hexapep"/>
    <property type="match status" value="1"/>
</dbReference>
<reference evidence="4" key="1">
    <citation type="submission" date="2020-09" db="EMBL/GenBank/DDBJ databases">
        <title>Bacillus faecalis sp. nov., a moderately halophilic bacterium isolated from cow faeces.</title>
        <authorList>
            <person name="Jiang L."/>
            <person name="Lee J."/>
        </authorList>
    </citation>
    <scope>NUCLEOTIDE SEQUENCE</scope>
    <source>
        <strain evidence="4">AGMB 02131</strain>
    </source>
</reference>
<proteinExistence type="predicted"/>
<dbReference type="PANTHER" id="PTHR43300">
    <property type="entry name" value="ACETYLTRANSFERASE"/>
    <property type="match status" value="1"/>
</dbReference>
<dbReference type="Gene3D" id="2.160.10.10">
    <property type="entry name" value="Hexapeptide repeat proteins"/>
    <property type="match status" value="1"/>
</dbReference>
<dbReference type="NCBIfam" id="TIGR03570">
    <property type="entry name" value="NeuD_NnaD"/>
    <property type="match status" value="1"/>
</dbReference>
<feature type="site" description="Increases basicity of active site His" evidence="1">
    <location>
        <position position="136"/>
    </location>
</feature>
<evidence type="ECO:0000259" key="3">
    <source>
        <dbReference type="Pfam" id="PF17836"/>
    </source>
</evidence>
<organism evidence="4 5">
    <name type="scientific">Peribacillus faecalis</name>
    <dbReference type="NCBI Taxonomy" id="2772559"/>
    <lineage>
        <taxon>Bacteria</taxon>
        <taxon>Bacillati</taxon>
        <taxon>Bacillota</taxon>
        <taxon>Bacilli</taxon>
        <taxon>Bacillales</taxon>
        <taxon>Bacillaceae</taxon>
        <taxon>Peribacillus</taxon>
    </lineage>
</organism>
<keyword evidence="5" id="KW-1185">Reference proteome</keyword>
<dbReference type="InterPro" id="IPR001451">
    <property type="entry name" value="Hexapep"/>
</dbReference>
<feature type="binding site" evidence="2">
    <location>
        <position position="68"/>
    </location>
    <ligand>
        <name>substrate</name>
    </ligand>
</feature>
<protein>
    <submittedName>
        <fullName evidence="4">Acetyltransferase</fullName>
    </submittedName>
</protein>
<gene>
    <name evidence="4" type="ORF">IEO70_04850</name>
</gene>
<dbReference type="Pfam" id="PF17836">
    <property type="entry name" value="PglD_N"/>
    <property type="match status" value="1"/>
</dbReference>
<sequence length="209" mass="22524">MEKIILIGNGGHSRVIRDLVLANKKFELFAVLDDQFTKVVKSDILYAPISYIKELEQSYEFKIILAIGNNKIRKKIVTELKIPSDKYASLLHPSAVISPSVKIGYGTVIMPKVVINANTVIGNHVIINSSAVVEHDNVIEDFAHIAPNATLTGLVKVGEGTQISAAASVIPGIAIGEWCMIGAGSTIIHNIPSYSKAVGSPAKVIEKVW</sequence>
<feature type="binding site" evidence="2">
    <location>
        <position position="144"/>
    </location>
    <ligand>
        <name>acetyl-CoA</name>
        <dbReference type="ChEBI" id="CHEBI:57288"/>
    </ligand>
</feature>
<feature type="domain" description="PglD N-terminal" evidence="3">
    <location>
        <begin position="3"/>
        <end position="80"/>
    </location>
</feature>
<dbReference type="InterPro" id="IPR050179">
    <property type="entry name" value="Trans_hexapeptide_repeat"/>
</dbReference>
<dbReference type="InterPro" id="IPR041561">
    <property type="entry name" value="PglD_N"/>
</dbReference>
<dbReference type="InterPro" id="IPR020019">
    <property type="entry name" value="AcTrfase_PglD-like"/>
</dbReference>
<dbReference type="EMBL" id="JACXSI010000009">
    <property type="protein sequence ID" value="MBD3107688.1"/>
    <property type="molecule type" value="Genomic_DNA"/>
</dbReference>
<dbReference type="CDD" id="cd03360">
    <property type="entry name" value="LbH_AT_putative"/>
    <property type="match status" value="1"/>
</dbReference>
<accession>A0A927CTR2</accession>
<dbReference type="Proteomes" id="UP000602076">
    <property type="component" value="Unassembled WGS sequence"/>
</dbReference>
<feature type="active site" description="Proton acceptor" evidence="1">
    <location>
        <position position="135"/>
    </location>
</feature>